<protein>
    <submittedName>
        <fullName evidence="6">DNA recombination protein RmuC</fullName>
    </submittedName>
</protein>
<sequence length="436" mass="46571">MEPLAVILALLMLLLGAVSGAGAVYVVLRRRSTALEADFDGVSARLSEVSAQFAAADAERKLLSAQNRELGTSREQDASVLRALAPVAEKLTAVQQQVSLLERDRLEQYGQLAQQLQEARLTDEQLMRSTHALESALRSNSARGQWGEVQLRRVVEAAGMMRHVDFHEQHHGTSGAEAAVRPDLVVQLPGDKQLVVDAKVPLSAYLEAQELGQSASDKPGLSQAARQNLLAAHAKALKTHVDALSTKKYWDISGNSPELVVCFVPAESILAAALSADPALLDHALSKNVVLASPGTLLAVLKSVAFTWRQDVLTDSARELFELARQLYERMGTLGDNVGKLGSSLKTSVDRYNAMVGTLEARVLPTARKLNALDASGLVTPPAVQVTPRSPAAPELQGESRQYADLHAAELAAAELDAVELAAGEPRSAAEEEDAA</sequence>
<dbReference type="PANTHER" id="PTHR30563">
    <property type="entry name" value="DNA RECOMBINATION PROTEIN RMUC"/>
    <property type="match status" value="1"/>
</dbReference>
<accession>A0AAU8EVL5</accession>
<name>A0AAU8EVL5_9MICC</name>
<evidence type="ECO:0000256" key="2">
    <source>
        <dbReference type="ARBA" id="ARBA00009840"/>
    </source>
</evidence>
<feature type="region of interest" description="Disordered" evidence="5">
    <location>
        <begin position="382"/>
        <end position="401"/>
    </location>
</feature>
<evidence type="ECO:0000256" key="3">
    <source>
        <dbReference type="ARBA" id="ARBA00023054"/>
    </source>
</evidence>
<dbReference type="Pfam" id="PF02646">
    <property type="entry name" value="RmuC"/>
    <property type="match status" value="1"/>
</dbReference>
<evidence type="ECO:0000256" key="4">
    <source>
        <dbReference type="ARBA" id="ARBA00023172"/>
    </source>
</evidence>
<evidence type="ECO:0000313" key="6">
    <source>
        <dbReference type="EMBL" id="XCH12681.1"/>
    </source>
</evidence>
<proteinExistence type="inferred from homology"/>
<evidence type="ECO:0000256" key="1">
    <source>
        <dbReference type="ARBA" id="ARBA00003416"/>
    </source>
</evidence>
<keyword evidence="3" id="KW-0175">Coiled coil</keyword>
<comment type="similarity">
    <text evidence="2">Belongs to the RmuC family.</text>
</comment>
<dbReference type="InterPro" id="IPR003798">
    <property type="entry name" value="DNA_recombination_RmuC"/>
</dbReference>
<keyword evidence="4" id="KW-0233">DNA recombination</keyword>
<dbReference type="EMBL" id="CP159279">
    <property type="protein sequence ID" value="XCH12681.1"/>
    <property type="molecule type" value="Genomic_DNA"/>
</dbReference>
<organism evidence="6">
    <name type="scientific">Arthrobacter sp. K5</name>
    <dbReference type="NCBI Taxonomy" id="2839623"/>
    <lineage>
        <taxon>Bacteria</taxon>
        <taxon>Bacillati</taxon>
        <taxon>Actinomycetota</taxon>
        <taxon>Actinomycetes</taxon>
        <taxon>Micrococcales</taxon>
        <taxon>Micrococcaceae</taxon>
        <taxon>Arthrobacter</taxon>
    </lineage>
</organism>
<gene>
    <name evidence="6" type="ORF">ABRP34_06780</name>
</gene>
<reference evidence="6" key="1">
    <citation type="submission" date="2024-06" db="EMBL/GenBank/DDBJ databases">
        <title>Biodegradation of dimethachlon by Arthrobacter sp. K5: mechanistic insights and ecological implications.</title>
        <authorList>
            <person name="Hu S."/>
            <person name="Lu P."/>
        </authorList>
    </citation>
    <scope>NUCLEOTIDE SEQUENCE</scope>
    <source>
        <strain evidence="6">K5</strain>
    </source>
</reference>
<dbReference type="PANTHER" id="PTHR30563:SF0">
    <property type="entry name" value="DNA RECOMBINATION PROTEIN RMUC"/>
    <property type="match status" value="1"/>
</dbReference>
<dbReference type="RefSeq" id="WP_353712669.1">
    <property type="nucleotide sequence ID" value="NZ_CP159279.1"/>
</dbReference>
<dbReference type="GO" id="GO:0006310">
    <property type="term" value="P:DNA recombination"/>
    <property type="evidence" value="ECO:0007669"/>
    <property type="project" value="UniProtKB-KW"/>
</dbReference>
<dbReference type="AlphaFoldDB" id="A0AAU8EVL5"/>
<comment type="function">
    <text evidence="1">Involved in DNA recombination.</text>
</comment>
<evidence type="ECO:0000256" key="5">
    <source>
        <dbReference type="SAM" id="MobiDB-lite"/>
    </source>
</evidence>